<evidence type="ECO:0000256" key="4">
    <source>
        <dbReference type="ARBA" id="ARBA00022840"/>
    </source>
</evidence>
<dbReference type="SUPFAM" id="SSF56112">
    <property type="entry name" value="Protein kinase-like (PK-like)"/>
    <property type="match status" value="1"/>
</dbReference>
<evidence type="ECO:0000256" key="2">
    <source>
        <dbReference type="ARBA" id="ARBA00022679"/>
    </source>
</evidence>
<dbReference type="RefSeq" id="WP_386736660.1">
    <property type="nucleotide sequence ID" value="NZ_JBHRXI010000017.1"/>
</dbReference>
<protein>
    <submittedName>
        <fullName evidence="6">ABC1 kinase family protein</fullName>
        <ecNumber evidence="6">2.7.-.-</ecNumber>
    </submittedName>
</protein>
<sequence length="389" mass="43765">MRRLLLTPSNMTRLANELARMRGAAMKLGQLISMDAGEILPPEVAEIMARLRDQAHFMPPKQLKQVLDRNWGNNWLRVFERFDVRPIAAASIGQVHRARLKDGRAVAIKVQYPGIARSIDSDVSNVSTLVRMSGLLPGRFDLAPYAEEARRQLHEETDYLQEGEHLKHFAALLEGTSTFAVPEFHQDWSTREILVMSYLDGQPIETAATASQSKRDGIVQHLIDLTLREVFEFNVIQSDPNFANFQYNSETGKIILLDFGATRHLEPALVNTYRQLLRAGLSDDAMGLRRVARDMHLIEGNGPFDDHVIGMIETVFGAIRHNPSFDFADRTLTMKLNEQGMALAQAGYLPPPLPMDVLYLQRKFGGIFLLGARLGAVVPVADRIRRFLV</sequence>
<dbReference type="GO" id="GO:0016301">
    <property type="term" value="F:kinase activity"/>
    <property type="evidence" value="ECO:0007669"/>
    <property type="project" value="UniProtKB-KW"/>
</dbReference>
<dbReference type="PANTHER" id="PTHR43851:SF3">
    <property type="entry name" value="COENZYME Q8"/>
    <property type="match status" value="1"/>
</dbReference>
<evidence type="ECO:0000259" key="5">
    <source>
        <dbReference type="Pfam" id="PF03109"/>
    </source>
</evidence>
<dbReference type="InterPro" id="IPR004147">
    <property type="entry name" value="ABC1_dom"/>
</dbReference>
<feature type="domain" description="ABC1 atypical kinase-like" evidence="5">
    <location>
        <begin position="50"/>
        <end position="289"/>
    </location>
</feature>
<name>A0ABV7TK20_9RHOB</name>
<gene>
    <name evidence="6" type="ORF">ACFORG_16640</name>
</gene>
<dbReference type="Pfam" id="PF03109">
    <property type="entry name" value="ABC1"/>
    <property type="match status" value="1"/>
</dbReference>
<evidence type="ECO:0000256" key="1">
    <source>
        <dbReference type="ARBA" id="ARBA00009670"/>
    </source>
</evidence>
<evidence type="ECO:0000256" key="3">
    <source>
        <dbReference type="ARBA" id="ARBA00022741"/>
    </source>
</evidence>
<dbReference type="InterPro" id="IPR011009">
    <property type="entry name" value="Kinase-like_dom_sf"/>
</dbReference>
<dbReference type="EC" id="2.7.-.-" evidence="6"/>
<proteinExistence type="inferred from homology"/>
<evidence type="ECO:0000313" key="7">
    <source>
        <dbReference type="Proteomes" id="UP001595629"/>
    </source>
</evidence>
<keyword evidence="3" id="KW-0547">Nucleotide-binding</keyword>
<dbReference type="InterPro" id="IPR051409">
    <property type="entry name" value="Atypical_kinase_ADCK"/>
</dbReference>
<dbReference type="PANTHER" id="PTHR43851">
    <property type="match status" value="1"/>
</dbReference>
<comment type="caution">
    <text evidence="6">The sequence shown here is derived from an EMBL/GenBank/DDBJ whole genome shotgun (WGS) entry which is preliminary data.</text>
</comment>
<dbReference type="CDD" id="cd13970">
    <property type="entry name" value="ABC1_ADCK3"/>
    <property type="match status" value="1"/>
</dbReference>
<keyword evidence="7" id="KW-1185">Reference proteome</keyword>
<comment type="similarity">
    <text evidence="1">Belongs to the protein kinase superfamily. ADCK protein kinase family.</text>
</comment>
<evidence type="ECO:0000313" key="6">
    <source>
        <dbReference type="EMBL" id="MFC3615386.1"/>
    </source>
</evidence>
<dbReference type="EMBL" id="JBHRXI010000017">
    <property type="protein sequence ID" value="MFC3615386.1"/>
    <property type="molecule type" value="Genomic_DNA"/>
</dbReference>
<keyword evidence="4" id="KW-0067">ATP-binding</keyword>
<organism evidence="6 7">
    <name type="scientific">Lutimaribacter marinistellae</name>
    <dbReference type="NCBI Taxonomy" id="1820329"/>
    <lineage>
        <taxon>Bacteria</taxon>
        <taxon>Pseudomonadati</taxon>
        <taxon>Pseudomonadota</taxon>
        <taxon>Alphaproteobacteria</taxon>
        <taxon>Rhodobacterales</taxon>
        <taxon>Roseobacteraceae</taxon>
        <taxon>Lutimaribacter</taxon>
    </lineage>
</organism>
<dbReference type="InterPro" id="IPR034646">
    <property type="entry name" value="ADCK3_dom"/>
</dbReference>
<accession>A0ABV7TK20</accession>
<keyword evidence="6" id="KW-0418">Kinase</keyword>
<dbReference type="Proteomes" id="UP001595629">
    <property type="component" value="Unassembled WGS sequence"/>
</dbReference>
<keyword evidence="2 6" id="KW-0808">Transferase</keyword>
<reference evidence="7" key="1">
    <citation type="journal article" date="2019" name="Int. J. Syst. Evol. Microbiol.">
        <title>The Global Catalogue of Microorganisms (GCM) 10K type strain sequencing project: providing services to taxonomists for standard genome sequencing and annotation.</title>
        <authorList>
            <consortium name="The Broad Institute Genomics Platform"/>
            <consortium name="The Broad Institute Genome Sequencing Center for Infectious Disease"/>
            <person name="Wu L."/>
            <person name="Ma J."/>
        </authorList>
    </citation>
    <scope>NUCLEOTIDE SEQUENCE [LARGE SCALE GENOMIC DNA]</scope>
    <source>
        <strain evidence="7">KCTC 42911</strain>
    </source>
</reference>